<proteinExistence type="predicted"/>
<reference evidence="5 7" key="1">
    <citation type="submission" date="2017-12" db="EMBL/GenBank/DDBJ databases">
        <authorList>
            <person name="Paulsen S."/>
            <person name="Gram L.K."/>
        </authorList>
    </citation>
    <scope>NUCLEOTIDE SEQUENCE [LARGE SCALE GENOMIC DNA]</scope>
    <source>
        <strain evidence="5 7">S2231</strain>
        <strain evidence="4">S2233</strain>
    </source>
</reference>
<evidence type="ECO:0000313" key="4">
    <source>
        <dbReference type="EMBL" id="TMP44529.1"/>
    </source>
</evidence>
<sequence>MLDKTTCRLISRTETLELEHKQVVALTLLSDNAGNVVKKSDILDAVWPDTVVSEDAIYVLINSLRNILKDNARKPKYIKTISGKGYLWALLIK</sequence>
<dbReference type="Gene3D" id="1.10.10.10">
    <property type="entry name" value="Winged helix-like DNA-binding domain superfamily/Winged helix DNA-binding domain"/>
    <property type="match status" value="1"/>
</dbReference>
<dbReference type="EMBL" id="PNCK01000021">
    <property type="protein sequence ID" value="TMP44529.1"/>
    <property type="molecule type" value="Genomic_DNA"/>
</dbReference>
<evidence type="ECO:0000313" key="7">
    <source>
        <dbReference type="Proteomes" id="UP000307706"/>
    </source>
</evidence>
<keyword evidence="1 2" id="KW-0238">DNA-binding</keyword>
<dbReference type="GO" id="GO:0003677">
    <property type="term" value="F:DNA binding"/>
    <property type="evidence" value="ECO:0007669"/>
    <property type="project" value="UniProtKB-UniRule"/>
</dbReference>
<dbReference type="InterPro" id="IPR001867">
    <property type="entry name" value="OmpR/PhoB-type_DNA-bd"/>
</dbReference>
<name>A0A5S3XSZ4_9GAMM</name>
<dbReference type="GO" id="GO:0000160">
    <property type="term" value="P:phosphorelay signal transduction system"/>
    <property type="evidence" value="ECO:0007669"/>
    <property type="project" value="InterPro"/>
</dbReference>
<reference evidence="5" key="3">
    <citation type="submission" date="2019-09" db="EMBL/GenBank/DDBJ databases">
        <title>Co-occurence of chitin degradation, pigmentation and bioactivity in marine Pseudoalteromonas.</title>
        <authorList>
            <person name="Sonnenschein E.C."/>
            <person name="Bech P.K."/>
        </authorList>
    </citation>
    <scope>NUCLEOTIDE SEQUENCE</scope>
    <source>
        <strain evidence="5">S2231</strain>
        <strain evidence="6">S2233</strain>
    </source>
</reference>
<dbReference type="GO" id="GO:0006355">
    <property type="term" value="P:regulation of DNA-templated transcription"/>
    <property type="evidence" value="ECO:0007669"/>
    <property type="project" value="InterPro"/>
</dbReference>
<dbReference type="CDD" id="cd00383">
    <property type="entry name" value="trans_reg_C"/>
    <property type="match status" value="1"/>
</dbReference>
<keyword evidence="6" id="KW-1185">Reference proteome</keyword>
<dbReference type="EMBL" id="PNCL01000042">
    <property type="protein sequence ID" value="TMP59603.1"/>
    <property type="molecule type" value="Genomic_DNA"/>
</dbReference>
<accession>A0A5S3XSZ4</accession>
<dbReference type="SUPFAM" id="SSF46894">
    <property type="entry name" value="C-terminal effector domain of the bipartite response regulators"/>
    <property type="match status" value="1"/>
</dbReference>
<protein>
    <recommendedName>
        <fullName evidence="3">OmpR/PhoB-type domain-containing protein</fullName>
    </recommendedName>
</protein>
<organism evidence="5 7">
    <name type="scientific">Pseudoalteromonas citrea</name>
    <dbReference type="NCBI Taxonomy" id="43655"/>
    <lineage>
        <taxon>Bacteria</taxon>
        <taxon>Pseudomonadati</taxon>
        <taxon>Pseudomonadota</taxon>
        <taxon>Gammaproteobacteria</taxon>
        <taxon>Alteromonadales</taxon>
        <taxon>Pseudoalteromonadaceae</taxon>
        <taxon>Pseudoalteromonas</taxon>
    </lineage>
</organism>
<dbReference type="Pfam" id="PF00486">
    <property type="entry name" value="Trans_reg_C"/>
    <property type="match status" value="1"/>
</dbReference>
<evidence type="ECO:0000256" key="1">
    <source>
        <dbReference type="ARBA" id="ARBA00023125"/>
    </source>
</evidence>
<evidence type="ECO:0000259" key="3">
    <source>
        <dbReference type="PROSITE" id="PS51755"/>
    </source>
</evidence>
<dbReference type="Proteomes" id="UP000307706">
    <property type="component" value="Unassembled WGS sequence"/>
</dbReference>
<dbReference type="SMART" id="SM00862">
    <property type="entry name" value="Trans_reg_C"/>
    <property type="match status" value="1"/>
</dbReference>
<evidence type="ECO:0000313" key="5">
    <source>
        <dbReference type="EMBL" id="TMP59603.1"/>
    </source>
</evidence>
<dbReference type="AlphaFoldDB" id="A0A5S3XSZ4"/>
<dbReference type="InterPro" id="IPR016032">
    <property type="entry name" value="Sig_transdc_resp-reg_C-effctor"/>
</dbReference>
<evidence type="ECO:0000256" key="2">
    <source>
        <dbReference type="PROSITE-ProRule" id="PRU01091"/>
    </source>
</evidence>
<gene>
    <name evidence="5" type="ORF">CWB96_09095</name>
    <name evidence="4" type="ORF">CWB97_06495</name>
</gene>
<feature type="domain" description="OmpR/PhoB-type" evidence="3">
    <location>
        <begin position="1"/>
        <end position="90"/>
    </location>
</feature>
<dbReference type="PROSITE" id="PS51755">
    <property type="entry name" value="OMPR_PHOB"/>
    <property type="match status" value="1"/>
</dbReference>
<comment type="caution">
    <text evidence="5">The sequence shown here is derived from an EMBL/GenBank/DDBJ whole genome shotgun (WGS) entry which is preliminary data.</text>
</comment>
<dbReference type="Proteomes" id="UP000305730">
    <property type="component" value="Unassembled WGS sequence"/>
</dbReference>
<feature type="DNA-binding region" description="OmpR/PhoB-type" evidence="2">
    <location>
        <begin position="1"/>
        <end position="90"/>
    </location>
</feature>
<evidence type="ECO:0000313" key="6">
    <source>
        <dbReference type="Proteomes" id="UP000305730"/>
    </source>
</evidence>
<dbReference type="InterPro" id="IPR036388">
    <property type="entry name" value="WH-like_DNA-bd_sf"/>
</dbReference>
<reference evidence="7" key="2">
    <citation type="submission" date="2019-06" db="EMBL/GenBank/DDBJ databases">
        <title>Co-occurence of chitin degradation, pigmentation and bioactivity in marine Pseudoalteromonas.</title>
        <authorList>
            <person name="Sonnenschein E.C."/>
            <person name="Bech P.K."/>
        </authorList>
    </citation>
    <scope>NUCLEOTIDE SEQUENCE [LARGE SCALE GENOMIC DNA]</scope>
    <source>
        <strain evidence="7">S2231</strain>
        <strain evidence="4">S2233</strain>
    </source>
</reference>